<dbReference type="AntiFam" id="ANF00011">
    <property type="entry name" value="tRNA translation"/>
</dbReference>
<organism evidence="1">
    <name type="scientific">marine metagenome</name>
    <dbReference type="NCBI Taxonomy" id="408172"/>
    <lineage>
        <taxon>unclassified sequences</taxon>
        <taxon>metagenomes</taxon>
        <taxon>ecological metagenomes</taxon>
    </lineage>
</organism>
<dbReference type="AlphaFoldDB" id="A0A381PKL2"/>
<evidence type="ECO:0000313" key="1">
    <source>
        <dbReference type="EMBL" id="SUZ67566.1"/>
    </source>
</evidence>
<sequence>MVRSFEQQWAQQDLNLRPSDYESAALTN</sequence>
<name>A0A381PKL2_9ZZZZ</name>
<dbReference type="EMBL" id="UINC01001016">
    <property type="protein sequence ID" value="SUZ67566.1"/>
    <property type="molecule type" value="Genomic_DNA"/>
</dbReference>
<protein>
    <submittedName>
        <fullName evidence="1">Uncharacterized protein</fullName>
    </submittedName>
</protein>
<proteinExistence type="predicted"/>
<gene>
    <name evidence="1" type="ORF">METZ01_LOCUS20420</name>
</gene>
<reference evidence="1" key="1">
    <citation type="submission" date="2018-05" db="EMBL/GenBank/DDBJ databases">
        <authorList>
            <person name="Lanie J.A."/>
            <person name="Ng W.-L."/>
            <person name="Kazmierczak K.M."/>
            <person name="Andrzejewski T.M."/>
            <person name="Davidsen T.M."/>
            <person name="Wayne K.J."/>
            <person name="Tettelin H."/>
            <person name="Glass J.I."/>
            <person name="Rusch D."/>
            <person name="Podicherti R."/>
            <person name="Tsui H.-C.T."/>
            <person name="Winkler M.E."/>
        </authorList>
    </citation>
    <scope>NUCLEOTIDE SEQUENCE</scope>
</reference>
<accession>A0A381PKL2</accession>